<dbReference type="NCBIfam" id="TIGR00283">
    <property type="entry name" value="arch_pth2"/>
    <property type="match status" value="1"/>
</dbReference>
<comment type="similarity">
    <text evidence="3">Belongs to the PTH2 family.</text>
</comment>
<dbReference type="AlphaFoldDB" id="A0ABD2QCV7"/>
<accession>A0ABD2QCV7</accession>
<comment type="caution">
    <text evidence="6">The sequence shown here is derived from an EMBL/GenBank/DDBJ whole genome shotgun (WGS) entry which is preliminary data.</text>
</comment>
<dbReference type="CDD" id="cd02430">
    <property type="entry name" value="PTH2"/>
    <property type="match status" value="1"/>
</dbReference>
<dbReference type="FunFam" id="3.40.1490.10:FF:000001">
    <property type="entry name" value="Peptidyl-tRNA hydrolase 2"/>
    <property type="match status" value="1"/>
</dbReference>
<feature type="transmembrane region" description="Helical" evidence="5">
    <location>
        <begin position="12"/>
        <end position="30"/>
    </location>
</feature>
<protein>
    <recommendedName>
        <fullName evidence="1">peptidyl-tRNA hydrolase</fullName>
        <ecNumber evidence="1">3.1.1.29</ecNumber>
    </recommendedName>
</protein>
<dbReference type="SUPFAM" id="SSF102462">
    <property type="entry name" value="Peptidyl-tRNA hydrolase II"/>
    <property type="match status" value="1"/>
</dbReference>
<comment type="catalytic activity">
    <reaction evidence="4">
        <text>an N-acyl-L-alpha-aminoacyl-tRNA + H2O = an N-acyl-L-amino acid + a tRNA + H(+)</text>
        <dbReference type="Rhea" id="RHEA:54448"/>
        <dbReference type="Rhea" id="RHEA-COMP:10123"/>
        <dbReference type="Rhea" id="RHEA-COMP:13883"/>
        <dbReference type="ChEBI" id="CHEBI:15377"/>
        <dbReference type="ChEBI" id="CHEBI:15378"/>
        <dbReference type="ChEBI" id="CHEBI:59874"/>
        <dbReference type="ChEBI" id="CHEBI:78442"/>
        <dbReference type="ChEBI" id="CHEBI:138191"/>
        <dbReference type="EC" id="3.1.1.29"/>
    </reaction>
</comment>
<proteinExistence type="inferred from homology"/>
<dbReference type="EC" id="3.1.1.29" evidence="1"/>
<dbReference type="Proteomes" id="UP001626550">
    <property type="component" value="Unassembled WGS sequence"/>
</dbReference>
<organism evidence="6 7">
    <name type="scientific">Cichlidogyrus casuarinus</name>
    <dbReference type="NCBI Taxonomy" id="1844966"/>
    <lineage>
        <taxon>Eukaryota</taxon>
        <taxon>Metazoa</taxon>
        <taxon>Spiralia</taxon>
        <taxon>Lophotrochozoa</taxon>
        <taxon>Platyhelminthes</taxon>
        <taxon>Monogenea</taxon>
        <taxon>Monopisthocotylea</taxon>
        <taxon>Dactylogyridea</taxon>
        <taxon>Ancyrocephalidae</taxon>
        <taxon>Cichlidogyrus</taxon>
    </lineage>
</organism>
<name>A0ABD2QCV7_9PLAT</name>
<dbReference type="Gene3D" id="3.40.1490.10">
    <property type="entry name" value="Bit1"/>
    <property type="match status" value="1"/>
</dbReference>
<dbReference type="InterPro" id="IPR023476">
    <property type="entry name" value="Pep_tRNA_hydro_II_dom_sf"/>
</dbReference>
<dbReference type="InterPro" id="IPR002833">
    <property type="entry name" value="PTH2"/>
</dbReference>
<evidence type="ECO:0000313" key="6">
    <source>
        <dbReference type="EMBL" id="KAL3316586.1"/>
    </source>
</evidence>
<dbReference type="PANTHER" id="PTHR12649:SF11">
    <property type="entry name" value="PEPTIDYL-TRNA HYDROLASE 2, MITOCHONDRIAL"/>
    <property type="match status" value="1"/>
</dbReference>
<keyword evidence="5" id="KW-1133">Transmembrane helix</keyword>
<dbReference type="PANTHER" id="PTHR12649">
    <property type="entry name" value="PEPTIDYL-TRNA HYDROLASE 2"/>
    <property type="match status" value="1"/>
</dbReference>
<keyword evidence="5" id="KW-0472">Membrane</keyword>
<dbReference type="EMBL" id="JBJKFK010000516">
    <property type="protein sequence ID" value="KAL3316586.1"/>
    <property type="molecule type" value="Genomic_DNA"/>
</dbReference>
<gene>
    <name evidence="6" type="ORF">Ciccas_004760</name>
</gene>
<keyword evidence="7" id="KW-1185">Reference proteome</keyword>
<evidence type="ECO:0000313" key="7">
    <source>
        <dbReference type="Proteomes" id="UP001626550"/>
    </source>
</evidence>
<dbReference type="NCBIfam" id="NF003314">
    <property type="entry name" value="PRK04322.1"/>
    <property type="match status" value="1"/>
</dbReference>
<reference evidence="6 7" key="1">
    <citation type="submission" date="2024-11" db="EMBL/GenBank/DDBJ databases">
        <title>Adaptive evolution of stress response genes in parasites aligns with host niche diversity.</title>
        <authorList>
            <person name="Hahn C."/>
            <person name="Resl P."/>
        </authorList>
    </citation>
    <scope>NUCLEOTIDE SEQUENCE [LARGE SCALE GENOMIC DNA]</scope>
    <source>
        <strain evidence="6">EGGRZ-B1_66</strain>
        <tissue evidence="6">Body</tissue>
    </source>
</reference>
<keyword evidence="2" id="KW-0378">Hydrolase</keyword>
<evidence type="ECO:0000256" key="1">
    <source>
        <dbReference type="ARBA" id="ARBA00013260"/>
    </source>
</evidence>
<evidence type="ECO:0000256" key="4">
    <source>
        <dbReference type="ARBA" id="ARBA00048707"/>
    </source>
</evidence>
<evidence type="ECO:0000256" key="2">
    <source>
        <dbReference type="ARBA" id="ARBA00022801"/>
    </source>
</evidence>
<evidence type="ECO:0000256" key="3">
    <source>
        <dbReference type="ARBA" id="ARBA00038050"/>
    </source>
</evidence>
<keyword evidence="5" id="KW-0812">Transmembrane</keyword>
<dbReference type="GO" id="GO:0004045">
    <property type="term" value="F:peptidyl-tRNA hydrolase activity"/>
    <property type="evidence" value="ECO:0007669"/>
    <property type="project" value="UniProtKB-EC"/>
</dbReference>
<dbReference type="Pfam" id="PF01981">
    <property type="entry name" value="PTH2"/>
    <property type="match status" value="1"/>
</dbReference>
<sequence>MAFLQMMINTTYFSTFISTGVGFFIGFLLARKLRRIPKIVIPSKYSDMKLVIVARTDLGMTKGKIAAQCSHATLACYKKALKIDSELLRTWENQGQPKVVLKTESEESLYKLSDSAKDLGVINYIIHDAGRTQIAAGSATCIGIGPADVKLVDQVTGHLKLL</sequence>
<evidence type="ECO:0000256" key="5">
    <source>
        <dbReference type="SAM" id="Phobius"/>
    </source>
</evidence>